<sequence>MQAPKKKDRRTQEEMVLRDLLEDCVRGALGFSPIKKKEELHVLEKVQIQVKNTEVQCSVGIGSEVVPLTRSSGSSIDTSSSCDNLSATRFPLRYSLGEKEPRVGTTGG</sequence>
<dbReference type="EMBL" id="CAKOFQ010010419">
    <property type="protein sequence ID" value="CAH2019644.1"/>
    <property type="molecule type" value="Genomic_DNA"/>
</dbReference>
<keyword evidence="2" id="KW-1185">Reference proteome</keyword>
<gene>
    <name evidence="1" type="ORF">ACAOBT_LOCUS37286</name>
</gene>
<protein>
    <submittedName>
        <fullName evidence="1">Uncharacterized protein</fullName>
    </submittedName>
</protein>
<organism evidence="1 2">
    <name type="scientific">Acanthoscelides obtectus</name>
    <name type="common">Bean weevil</name>
    <name type="synonym">Bruchus obtectus</name>
    <dbReference type="NCBI Taxonomy" id="200917"/>
    <lineage>
        <taxon>Eukaryota</taxon>
        <taxon>Metazoa</taxon>
        <taxon>Ecdysozoa</taxon>
        <taxon>Arthropoda</taxon>
        <taxon>Hexapoda</taxon>
        <taxon>Insecta</taxon>
        <taxon>Pterygota</taxon>
        <taxon>Neoptera</taxon>
        <taxon>Endopterygota</taxon>
        <taxon>Coleoptera</taxon>
        <taxon>Polyphaga</taxon>
        <taxon>Cucujiformia</taxon>
        <taxon>Chrysomeloidea</taxon>
        <taxon>Chrysomelidae</taxon>
        <taxon>Bruchinae</taxon>
        <taxon>Bruchini</taxon>
        <taxon>Acanthoscelides</taxon>
    </lineage>
</organism>
<proteinExistence type="predicted"/>
<name>A0A9P0QGD0_ACAOB</name>
<evidence type="ECO:0000313" key="2">
    <source>
        <dbReference type="Proteomes" id="UP001152888"/>
    </source>
</evidence>
<evidence type="ECO:0000313" key="1">
    <source>
        <dbReference type="EMBL" id="CAH2019644.1"/>
    </source>
</evidence>
<accession>A0A9P0QGD0</accession>
<dbReference type="AlphaFoldDB" id="A0A9P0QGD0"/>
<comment type="caution">
    <text evidence="1">The sequence shown here is derived from an EMBL/GenBank/DDBJ whole genome shotgun (WGS) entry which is preliminary data.</text>
</comment>
<reference evidence="1" key="1">
    <citation type="submission" date="2022-03" db="EMBL/GenBank/DDBJ databases">
        <authorList>
            <person name="Sayadi A."/>
        </authorList>
    </citation>
    <scope>NUCLEOTIDE SEQUENCE</scope>
</reference>
<dbReference type="Proteomes" id="UP001152888">
    <property type="component" value="Unassembled WGS sequence"/>
</dbReference>